<evidence type="ECO:0000313" key="2">
    <source>
        <dbReference type="Proteomes" id="UP000192578"/>
    </source>
</evidence>
<dbReference type="Proteomes" id="UP000192578">
    <property type="component" value="Unassembled WGS sequence"/>
</dbReference>
<reference evidence="2" key="1">
    <citation type="submission" date="2017-01" db="EMBL/GenBank/DDBJ databases">
        <title>Comparative genomics of anhydrobiosis in the tardigrade Hypsibius dujardini.</title>
        <authorList>
            <person name="Yoshida Y."/>
            <person name="Koutsovoulos G."/>
            <person name="Laetsch D."/>
            <person name="Stevens L."/>
            <person name="Kumar S."/>
            <person name="Horikawa D."/>
            <person name="Ishino K."/>
            <person name="Komine S."/>
            <person name="Tomita M."/>
            <person name="Blaxter M."/>
            <person name="Arakawa K."/>
        </authorList>
    </citation>
    <scope>NUCLEOTIDE SEQUENCE [LARGE SCALE GENOMIC DNA]</scope>
    <source>
        <strain evidence="2">Z151</strain>
    </source>
</reference>
<gene>
    <name evidence="1" type="ORF">BV898_00015</name>
</gene>
<protein>
    <submittedName>
        <fullName evidence="1">Uncharacterized protein</fullName>
    </submittedName>
</protein>
<dbReference type="AlphaFoldDB" id="A0A1W0XEG8"/>
<comment type="caution">
    <text evidence="1">The sequence shown here is derived from an EMBL/GenBank/DDBJ whole genome shotgun (WGS) entry which is preliminary data.</text>
</comment>
<keyword evidence="2" id="KW-1185">Reference proteome</keyword>
<sequence>MLTGGGLNQCFQSIGDPWMAGLVFDEAGANIGLSGVLGGVILDGDRADASPATVVIDVNHGIAGDRLLVGRRI</sequence>
<dbReference type="EMBL" id="MTYJ01000001">
    <property type="protein sequence ID" value="OQV25866.1"/>
    <property type="molecule type" value="Genomic_DNA"/>
</dbReference>
<organism evidence="1 2">
    <name type="scientific">Hypsibius exemplaris</name>
    <name type="common">Freshwater tardigrade</name>
    <dbReference type="NCBI Taxonomy" id="2072580"/>
    <lineage>
        <taxon>Eukaryota</taxon>
        <taxon>Metazoa</taxon>
        <taxon>Ecdysozoa</taxon>
        <taxon>Tardigrada</taxon>
        <taxon>Eutardigrada</taxon>
        <taxon>Parachela</taxon>
        <taxon>Hypsibioidea</taxon>
        <taxon>Hypsibiidae</taxon>
        <taxon>Hypsibius</taxon>
    </lineage>
</organism>
<accession>A0A1W0XEG8</accession>
<name>A0A1W0XEG8_HYPEX</name>
<proteinExistence type="predicted"/>
<evidence type="ECO:0000313" key="1">
    <source>
        <dbReference type="EMBL" id="OQV25866.1"/>
    </source>
</evidence>